<dbReference type="GO" id="GO:0004523">
    <property type="term" value="F:RNA-DNA hybrid ribonuclease activity"/>
    <property type="evidence" value="ECO:0007669"/>
    <property type="project" value="InterPro"/>
</dbReference>
<dbReference type="InterPro" id="IPR002156">
    <property type="entry name" value="RNaseH_domain"/>
</dbReference>
<dbReference type="InterPro" id="IPR012337">
    <property type="entry name" value="RNaseH-like_sf"/>
</dbReference>
<accession>A0AAW2JG97</accession>
<proteinExistence type="predicted"/>
<reference evidence="2" key="2">
    <citation type="journal article" date="2024" name="Plant">
        <title>Genomic evolution and insights into agronomic trait innovations of Sesamum species.</title>
        <authorList>
            <person name="Miao H."/>
            <person name="Wang L."/>
            <person name="Qu L."/>
            <person name="Liu H."/>
            <person name="Sun Y."/>
            <person name="Le M."/>
            <person name="Wang Q."/>
            <person name="Wei S."/>
            <person name="Zheng Y."/>
            <person name="Lin W."/>
            <person name="Duan Y."/>
            <person name="Cao H."/>
            <person name="Xiong S."/>
            <person name="Wang X."/>
            <person name="Wei L."/>
            <person name="Li C."/>
            <person name="Ma Q."/>
            <person name="Ju M."/>
            <person name="Zhao R."/>
            <person name="Li G."/>
            <person name="Mu C."/>
            <person name="Tian Q."/>
            <person name="Mei H."/>
            <person name="Zhang T."/>
            <person name="Gao T."/>
            <person name="Zhang H."/>
        </authorList>
    </citation>
    <scope>NUCLEOTIDE SEQUENCE</scope>
    <source>
        <strain evidence="2">G02</strain>
    </source>
</reference>
<dbReference type="InterPro" id="IPR036397">
    <property type="entry name" value="RNaseH_sf"/>
</dbReference>
<dbReference type="SUPFAM" id="SSF53098">
    <property type="entry name" value="Ribonuclease H-like"/>
    <property type="match status" value="1"/>
</dbReference>
<organism evidence="2">
    <name type="scientific">Sesamum radiatum</name>
    <name type="common">Black benniseed</name>
    <dbReference type="NCBI Taxonomy" id="300843"/>
    <lineage>
        <taxon>Eukaryota</taxon>
        <taxon>Viridiplantae</taxon>
        <taxon>Streptophyta</taxon>
        <taxon>Embryophyta</taxon>
        <taxon>Tracheophyta</taxon>
        <taxon>Spermatophyta</taxon>
        <taxon>Magnoliopsida</taxon>
        <taxon>eudicotyledons</taxon>
        <taxon>Gunneridae</taxon>
        <taxon>Pentapetalae</taxon>
        <taxon>asterids</taxon>
        <taxon>lamiids</taxon>
        <taxon>Lamiales</taxon>
        <taxon>Pedaliaceae</taxon>
        <taxon>Sesamum</taxon>
    </lineage>
</organism>
<comment type="caution">
    <text evidence="2">The sequence shown here is derived from an EMBL/GenBank/DDBJ whole genome shotgun (WGS) entry which is preliminary data.</text>
</comment>
<dbReference type="PANTHER" id="PTHR48475:SF2">
    <property type="entry name" value="RIBONUCLEASE H"/>
    <property type="match status" value="1"/>
</dbReference>
<dbReference type="EMBL" id="JACGWJ010000334">
    <property type="protein sequence ID" value="KAL0293257.1"/>
    <property type="molecule type" value="Genomic_DNA"/>
</dbReference>
<dbReference type="GO" id="GO:0003676">
    <property type="term" value="F:nucleic acid binding"/>
    <property type="evidence" value="ECO:0007669"/>
    <property type="project" value="InterPro"/>
</dbReference>
<reference evidence="2" key="1">
    <citation type="submission" date="2020-06" db="EMBL/GenBank/DDBJ databases">
        <authorList>
            <person name="Li T."/>
            <person name="Hu X."/>
            <person name="Zhang T."/>
            <person name="Song X."/>
            <person name="Zhang H."/>
            <person name="Dai N."/>
            <person name="Sheng W."/>
            <person name="Hou X."/>
            <person name="Wei L."/>
        </authorList>
    </citation>
    <scope>NUCLEOTIDE SEQUENCE</scope>
    <source>
        <strain evidence="2">G02</strain>
        <tissue evidence="2">Leaf</tissue>
    </source>
</reference>
<gene>
    <name evidence="2" type="ORF">Sradi_6948800</name>
</gene>
<dbReference type="PANTHER" id="PTHR48475">
    <property type="entry name" value="RIBONUCLEASE H"/>
    <property type="match status" value="1"/>
</dbReference>
<feature type="domain" description="RNase H type-1" evidence="1">
    <location>
        <begin position="63"/>
        <end position="135"/>
    </location>
</feature>
<sequence length="139" mass="15473">MGGGIKRIRHLVFTTDDILYLLRTTNKAQALADFISKIAAISLEEVSKVEKWLLHVDKSSMIQGSGADIVITSPQGEDLEFTVKFSFKASNNEAEYKALVLGMKITHETGARHLIAYLDSQLIVKQVEGTYEAKEENMI</sequence>
<evidence type="ECO:0000313" key="2">
    <source>
        <dbReference type="EMBL" id="KAL0293257.1"/>
    </source>
</evidence>
<dbReference type="Pfam" id="PF13456">
    <property type="entry name" value="RVT_3"/>
    <property type="match status" value="1"/>
</dbReference>
<evidence type="ECO:0000259" key="1">
    <source>
        <dbReference type="Pfam" id="PF13456"/>
    </source>
</evidence>
<protein>
    <recommendedName>
        <fullName evidence="1">RNase H type-1 domain-containing protein</fullName>
    </recommendedName>
</protein>
<dbReference type="Gene3D" id="3.30.420.10">
    <property type="entry name" value="Ribonuclease H-like superfamily/Ribonuclease H"/>
    <property type="match status" value="1"/>
</dbReference>
<dbReference type="AlphaFoldDB" id="A0AAW2JG97"/>
<name>A0AAW2JG97_SESRA</name>